<name>A0AAD9QYI4_ACRCE</name>
<organism evidence="1 2">
    <name type="scientific">Acropora cervicornis</name>
    <name type="common">Staghorn coral</name>
    <dbReference type="NCBI Taxonomy" id="6130"/>
    <lineage>
        <taxon>Eukaryota</taxon>
        <taxon>Metazoa</taxon>
        <taxon>Cnidaria</taxon>
        <taxon>Anthozoa</taxon>
        <taxon>Hexacorallia</taxon>
        <taxon>Scleractinia</taxon>
        <taxon>Astrocoeniina</taxon>
        <taxon>Acroporidae</taxon>
        <taxon>Acropora</taxon>
    </lineage>
</organism>
<dbReference type="EMBL" id="JARQWQ010000009">
    <property type="protein sequence ID" value="KAK2569618.1"/>
    <property type="molecule type" value="Genomic_DNA"/>
</dbReference>
<dbReference type="AlphaFoldDB" id="A0AAD9QYI4"/>
<evidence type="ECO:0000313" key="2">
    <source>
        <dbReference type="Proteomes" id="UP001249851"/>
    </source>
</evidence>
<reference evidence="1" key="1">
    <citation type="journal article" date="2023" name="G3 (Bethesda)">
        <title>Whole genome assembly and annotation of the endangered Caribbean coral Acropora cervicornis.</title>
        <authorList>
            <person name="Selwyn J.D."/>
            <person name="Vollmer S.V."/>
        </authorList>
    </citation>
    <scope>NUCLEOTIDE SEQUENCE</scope>
    <source>
        <strain evidence="1">K2</strain>
    </source>
</reference>
<dbReference type="Proteomes" id="UP001249851">
    <property type="component" value="Unassembled WGS sequence"/>
</dbReference>
<feature type="non-terminal residue" evidence="1">
    <location>
        <position position="61"/>
    </location>
</feature>
<gene>
    <name evidence="1" type="ORF">P5673_005445</name>
</gene>
<evidence type="ECO:0000313" key="1">
    <source>
        <dbReference type="EMBL" id="KAK2569618.1"/>
    </source>
</evidence>
<protein>
    <submittedName>
        <fullName evidence="1">Uncharacterized protein</fullName>
    </submittedName>
</protein>
<accession>A0AAD9QYI4</accession>
<keyword evidence="2" id="KW-1185">Reference proteome</keyword>
<reference evidence="1" key="2">
    <citation type="journal article" date="2023" name="Science">
        <title>Genomic signatures of disease resistance in endangered staghorn corals.</title>
        <authorList>
            <person name="Vollmer S.V."/>
            <person name="Selwyn J.D."/>
            <person name="Despard B.A."/>
            <person name="Roesel C.L."/>
        </authorList>
    </citation>
    <scope>NUCLEOTIDE SEQUENCE</scope>
    <source>
        <strain evidence="1">K2</strain>
    </source>
</reference>
<comment type="caution">
    <text evidence="1">The sequence shown here is derived from an EMBL/GenBank/DDBJ whole genome shotgun (WGS) entry which is preliminary data.</text>
</comment>
<proteinExistence type="predicted"/>
<sequence>PSTVFEVKLINPSPTILASAFWQGSKDKRGVFVTYVDDLIKSISKTRKNNNQKVTCSLIAS</sequence>